<dbReference type="InterPro" id="IPR027417">
    <property type="entry name" value="P-loop_NTPase"/>
</dbReference>
<reference evidence="6 7" key="1">
    <citation type="submission" date="2019-07" db="EMBL/GenBank/DDBJ databases">
        <title>Genomics analysis of Aphanomyces spp. identifies a new class of oomycete effector associated with host adaptation.</title>
        <authorList>
            <person name="Gaulin E."/>
        </authorList>
    </citation>
    <scope>NUCLEOTIDE SEQUENCE [LARGE SCALE GENOMIC DNA]</scope>
    <source>
        <strain evidence="6 7">ATCC 201684</strain>
    </source>
</reference>
<keyword evidence="2" id="KW-0547">Nucleotide-binding</keyword>
<protein>
    <submittedName>
        <fullName evidence="6">Uncharacterized protein</fullName>
    </submittedName>
</protein>
<dbReference type="EMBL" id="VJMJ01000012">
    <property type="protein sequence ID" value="KAF0743991.1"/>
    <property type="molecule type" value="Genomic_DNA"/>
</dbReference>
<comment type="caution">
    <text evidence="6">The sequence shown here is derived from an EMBL/GenBank/DDBJ whole genome shotgun (WGS) entry which is preliminary data.</text>
</comment>
<proteinExistence type="inferred from homology"/>
<organism evidence="6 7">
    <name type="scientific">Aphanomyces euteiches</name>
    <dbReference type="NCBI Taxonomy" id="100861"/>
    <lineage>
        <taxon>Eukaryota</taxon>
        <taxon>Sar</taxon>
        <taxon>Stramenopiles</taxon>
        <taxon>Oomycota</taxon>
        <taxon>Saprolegniomycetes</taxon>
        <taxon>Saprolegniales</taxon>
        <taxon>Verrucalvaceae</taxon>
        <taxon>Aphanomyces</taxon>
    </lineage>
</organism>
<dbReference type="SUPFAM" id="SSF52540">
    <property type="entry name" value="P-loop containing nucleoside triphosphate hydrolases"/>
    <property type="match status" value="1"/>
</dbReference>
<dbReference type="InterPro" id="IPR047088">
    <property type="entry name" value="ORC5_C"/>
</dbReference>
<dbReference type="Proteomes" id="UP000481153">
    <property type="component" value="Unassembled WGS sequence"/>
</dbReference>
<evidence type="ECO:0000256" key="3">
    <source>
        <dbReference type="ARBA" id="ARBA00022840"/>
    </source>
</evidence>
<dbReference type="GO" id="GO:0006270">
    <property type="term" value="P:DNA replication initiation"/>
    <property type="evidence" value="ECO:0007669"/>
    <property type="project" value="TreeGrafter"/>
</dbReference>
<evidence type="ECO:0000256" key="2">
    <source>
        <dbReference type="ARBA" id="ARBA00022741"/>
    </source>
</evidence>
<dbReference type="InterPro" id="IPR041664">
    <property type="entry name" value="AAA_16"/>
</dbReference>
<evidence type="ECO:0000256" key="1">
    <source>
        <dbReference type="ARBA" id="ARBA00006269"/>
    </source>
</evidence>
<comment type="similarity">
    <text evidence="1">Belongs to the ORC5 family.</text>
</comment>
<dbReference type="Pfam" id="PF14630">
    <property type="entry name" value="ORC5_C"/>
    <property type="match status" value="1"/>
</dbReference>
<dbReference type="GO" id="GO:0005664">
    <property type="term" value="C:nuclear origin of replication recognition complex"/>
    <property type="evidence" value="ECO:0007669"/>
    <property type="project" value="TreeGrafter"/>
</dbReference>
<dbReference type="PANTHER" id="PTHR12705:SF0">
    <property type="entry name" value="ORIGIN RECOGNITION COMPLEX SUBUNIT 5"/>
    <property type="match status" value="1"/>
</dbReference>
<evidence type="ECO:0000259" key="4">
    <source>
        <dbReference type="Pfam" id="PF13191"/>
    </source>
</evidence>
<dbReference type="VEuPathDB" id="FungiDB:AeMF1_000786"/>
<evidence type="ECO:0000313" key="6">
    <source>
        <dbReference type="EMBL" id="KAF0743991.1"/>
    </source>
</evidence>
<dbReference type="AlphaFoldDB" id="A0A6G0XU77"/>
<name>A0A6G0XU77_9STRA</name>
<sequence length="402" mass="46196">MLGREVEIRALVTLLGGNEDPVQPFCTENAKMYPLVVVSGYNSTGKSSVVRLVLQKLHRNAVQFTAFVDCMTIYHRRQMFTDILRQIDPMTRVQANELTETFEIKPVADGYHNLSLLSFLECMSKIARDKNVVIALDNVDVLLTRGMSDLVRSFCRLSEELHLDIRLSFVLITRGIGPSLDKLLAPLFPAHVPFPLYTSAQITDIMVEQLKMWRRERPFRAWIKYLLSLVEHDSHDWVEFRSMVIQMLPLFDQHISDDDDNVTEEASKTAYKRLMQDTQSHVKQQRGLATTDESGSVDLPTRCLLLVLASYLASFNPQQSDLTYFTNAQRKKTRRKTTAKPKETVRQQLLGPKAFPLQRLLAIYHSLHDEYDPPNTFEHGREDHTLSRRDAFAQVGRETETV</sequence>
<keyword evidence="3" id="KW-0067">ATP-binding</keyword>
<accession>A0A6G0XU77</accession>
<dbReference type="InterPro" id="IPR020796">
    <property type="entry name" value="ORC5"/>
</dbReference>
<dbReference type="PANTHER" id="PTHR12705">
    <property type="entry name" value="ORIGIN RECOGNITION COMPLEX SUBUNIT 5"/>
    <property type="match status" value="1"/>
</dbReference>
<dbReference type="Pfam" id="PF13191">
    <property type="entry name" value="AAA_16"/>
    <property type="match status" value="1"/>
</dbReference>
<keyword evidence="7" id="KW-1185">Reference proteome</keyword>
<evidence type="ECO:0000313" key="7">
    <source>
        <dbReference type="Proteomes" id="UP000481153"/>
    </source>
</evidence>
<evidence type="ECO:0000259" key="5">
    <source>
        <dbReference type="Pfam" id="PF14630"/>
    </source>
</evidence>
<feature type="domain" description="Origin recognition complex subunit 5 C-terminal" evidence="5">
    <location>
        <begin position="299"/>
        <end position="378"/>
    </location>
</feature>
<dbReference type="Gene3D" id="3.40.50.300">
    <property type="entry name" value="P-loop containing nucleotide triphosphate hydrolases"/>
    <property type="match status" value="1"/>
</dbReference>
<feature type="domain" description="Orc1-like AAA ATPase" evidence="4">
    <location>
        <begin position="27"/>
        <end position="162"/>
    </location>
</feature>
<gene>
    <name evidence="6" type="ORF">Ae201684_001631</name>
</gene>
<dbReference type="GO" id="GO:0003688">
    <property type="term" value="F:DNA replication origin binding"/>
    <property type="evidence" value="ECO:0007669"/>
    <property type="project" value="TreeGrafter"/>
</dbReference>